<organism evidence="4 5">
    <name type="scientific">Acidiluteibacter ferrifornacis</name>
    <dbReference type="NCBI Taxonomy" id="2692424"/>
    <lineage>
        <taxon>Bacteria</taxon>
        <taxon>Pseudomonadati</taxon>
        <taxon>Bacteroidota</taxon>
        <taxon>Flavobacteriia</taxon>
        <taxon>Flavobacteriales</taxon>
        <taxon>Cryomorphaceae</taxon>
        <taxon>Acidiluteibacter</taxon>
    </lineage>
</organism>
<accession>A0A6N9NLW9</accession>
<reference evidence="4 5" key="1">
    <citation type="submission" date="2019-12" db="EMBL/GenBank/DDBJ databases">
        <authorList>
            <person name="Zhao J."/>
        </authorList>
    </citation>
    <scope>NUCLEOTIDE SEQUENCE [LARGE SCALE GENOMIC DNA]</scope>
    <source>
        <strain evidence="4 5">S-15</strain>
    </source>
</reference>
<gene>
    <name evidence="4" type="ORF">GQN54_10110</name>
</gene>
<dbReference type="AlphaFoldDB" id="A0A6N9NLW9"/>
<dbReference type="PANTHER" id="PTHR44943:SF8">
    <property type="entry name" value="TPR REPEAT-CONTAINING PROTEIN MJ0263"/>
    <property type="match status" value="1"/>
</dbReference>
<evidence type="ECO:0000313" key="5">
    <source>
        <dbReference type="Proteomes" id="UP000470771"/>
    </source>
</evidence>
<sequence length="295" mass="33829">MRNYSLTVALLLSLIFGCKSHETDDEMLSQETKDYLDTVLSYVDSFPVNDGSALANLGYRAIYYGRNEIGNELIQLGISKMDSITGDQLRGLSVQNTKNGNYRQAIELLEEGMKLDPETVSRYYGWLLLYYYRDYEKALEILELHDSYTPDFNDAPMGEDIHYLKGLAHFQLMHYEKANSEFDTYISHLGNTHGEDFVDVYTFVQKGRSLAQLNRKEEALAAYDKAILYAPSCTEAFYFKGLLLAEMGQIDFACILLNTAKTLLAKGSKSSDNYVEYFHEIYWQDIDEAIKKFCE</sequence>
<dbReference type="RefSeq" id="WP_160633417.1">
    <property type="nucleotide sequence ID" value="NZ_WWNE01000007.1"/>
</dbReference>
<dbReference type="Proteomes" id="UP000470771">
    <property type="component" value="Unassembled WGS sequence"/>
</dbReference>
<dbReference type="Pfam" id="PF13432">
    <property type="entry name" value="TPR_16"/>
    <property type="match status" value="1"/>
</dbReference>
<name>A0A6N9NLW9_9FLAO</name>
<dbReference type="SMART" id="SM00028">
    <property type="entry name" value="TPR"/>
    <property type="match status" value="3"/>
</dbReference>
<dbReference type="SUPFAM" id="SSF48452">
    <property type="entry name" value="TPR-like"/>
    <property type="match status" value="1"/>
</dbReference>
<dbReference type="InterPro" id="IPR051685">
    <property type="entry name" value="Ycf3/AcsC/BcsC/TPR_MFPF"/>
</dbReference>
<dbReference type="Gene3D" id="1.25.40.10">
    <property type="entry name" value="Tetratricopeptide repeat domain"/>
    <property type="match status" value="1"/>
</dbReference>
<dbReference type="PROSITE" id="PS51257">
    <property type="entry name" value="PROKAR_LIPOPROTEIN"/>
    <property type="match status" value="1"/>
</dbReference>
<evidence type="ECO:0000313" key="4">
    <source>
        <dbReference type="EMBL" id="NBG66471.1"/>
    </source>
</evidence>
<comment type="caution">
    <text evidence="4">The sequence shown here is derived from an EMBL/GenBank/DDBJ whole genome shotgun (WGS) entry which is preliminary data.</text>
</comment>
<evidence type="ECO:0000256" key="1">
    <source>
        <dbReference type="ARBA" id="ARBA00022737"/>
    </source>
</evidence>
<keyword evidence="1" id="KW-0677">Repeat</keyword>
<keyword evidence="2 3" id="KW-0802">TPR repeat</keyword>
<protein>
    <submittedName>
        <fullName evidence="4">Tetratricopeptide repeat protein</fullName>
    </submittedName>
</protein>
<evidence type="ECO:0000256" key="3">
    <source>
        <dbReference type="PROSITE-ProRule" id="PRU00339"/>
    </source>
</evidence>
<dbReference type="InterPro" id="IPR019734">
    <property type="entry name" value="TPR_rpt"/>
</dbReference>
<dbReference type="PANTHER" id="PTHR44943">
    <property type="entry name" value="CELLULOSE SYNTHASE OPERON PROTEIN C"/>
    <property type="match status" value="1"/>
</dbReference>
<proteinExistence type="predicted"/>
<dbReference type="PROSITE" id="PS50005">
    <property type="entry name" value="TPR"/>
    <property type="match status" value="1"/>
</dbReference>
<evidence type="ECO:0000256" key="2">
    <source>
        <dbReference type="ARBA" id="ARBA00022803"/>
    </source>
</evidence>
<feature type="repeat" description="TPR" evidence="3">
    <location>
        <begin position="86"/>
        <end position="119"/>
    </location>
</feature>
<keyword evidence="5" id="KW-1185">Reference proteome</keyword>
<dbReference type="InterPro" id="IPR011990">
    <property type="entry name" value="TPR-like_helical_dom_sf"/>
</dbReference>
<dbReference type="EMBL" id="WWNE01000007">
    <property type="protein sequence ID" value="NBG66471.1"/>
    <property type="molecule type" value="Genomic_DNA"/>
</dbReference>